<keyword evidence="1" id="KW-0805">Transcription regulation</keyword>
<dbReference type="RefSeq" id="WP_376732704.1">
    <property type="nucleotide sequence ID" value="NZ_JAYMRP010000010.1"/>
</dbReference>
<organism evidence="6 7">
    <name type="scientific">Streptomyces broussonetiae</name>
    <dbReference type="NCBI Taxonomy" id="2686304"/>
    <lineage>
        <taxon>Bacteria</taxon>
        <taxon>Bacillati</taxon>
        <taxon>Actinomycetota</taxon>
        <taxon>Actinomycetes</taxon>
        <taxon>Kitasatosporales</taxon>
        <taxon>Streptomycetaceae</taxon>
        <taxon>Streptomyces</taxon>
    </lineage>
</organism>
<evidence type="ECO:0000256" key="4">
    <source>
        <dbReference type="SAM" id="MobiDB-lite"/>
    </source>
</evidence>
<evidence type="ECO:0000256" key="2">
    <source>
        <dbReference type="ARBA" id="ARBA00023125"/>
    </source>
</evidence>
<keyword evidence="7" id="KW-1185">Reference proteome</keyword>
<feature type="region of interest" description="Disordered" evidence="4">
    <location>
        <begin position="36"/>
        <end position="78"/>
    </location>
</feature>
<dbReference type="PROSITE" id="PS50995">
    <property type="entry name" value="HTH_MARR_2"/>
    <property type="match status" value="1"/>
</dbReference>
<dbReference type="PANTHER" id="PTHR39515">
    <property type="entry name" value="CONSERVED PROTEIN"/>
    <property type="match status" value="1"/>
</dbReference>
<evidence type="ECO:0000256" key="3">
    <source>
        <dbReference type="ARBA" id="ARBA00023163"/>
    </source>
</evidence>
<evidence type="ECO:0000313" key="6">
    <source>
        <dbReference type="EMBL" id="MFB8773942.1"/>
    </source>
</evidence>
<dbReference type="Gene3D" id="1.10.10.10">
    <property type="entry name" value="Winged helix-like DNA-binding domain superfamily/Winged helix DNA-binding domain"/>
    <property type="match status" value="1"/>
</dbReference>
<dbReference type="Gene3D" id="1.10.287.100">
    <property type="match status" value="1"/>
</dbReference>
<evidence type="ECO:0000259" key="5">
    <source>
        <dbReference type="PROSITE" id="PS50995"/>
    </source>
</evidence>
<keyword evidence="3" id="KW-0804">Transcription</keyword>
<feature type="domain" description="HTH marR-type" evidence="5">
    <location>
        <begin position="16"/>
        <end position="159"/>
    </location>
</feature>
<evidence type="ECO:0000256" key="1">
    <source>
        <dbReference type="ARBA" id="ARBA00023015"/>
    </source>
</evidence>
<sequence length="160" mass="17617">MTTDEEPLTEAALQAAADIWVVVSRIRRRLRALEAAEEAVGQGRDEDREPSPPQSSVLRRLARNGPASASDLAAAEGVRPQSMAKTVLALEQAGLVVRSQDPDDGRRQLVSLTERGYERRRGDRLARQEWLARALQEHGTEDEVRAVITAMALLDRVAQA</sequence>
<dbReference type="PANTHER" id="PTHR39515:SF2">
    <property type="entry name" value="HTH-TYPE TRANSCRIPTIONAL REGULATOR RV0880"/>
    <property type="match status" value="1"/>
</dbReference>
<dbReference type="PROSITE" id="PS01117">
    <property type="entry name" value="HTH_MARR_1"/>
    <property type="match status" value="1"/>
</dbReference>
<comment type="caution">
    <text evidence="6">The sequence shown here is derived from an EMBL/GenBank/DDBJ whole genome shotgun (WGS) entry which is preliminary data.</text>
</comment>
<dbReference type="InterPro" id="IPR036390">
    <property type="entry name" value="WH_DNA-bd_sf"/>
</dbReference>
<keyword evidence="2" id="KW-0238">DNA-binding</keyword>
<dbReference type="SMART" id="SM00347">
    <property type="entry name" value="HTH_MARR"/>
    <property type="match status" value="1"/>
</dbReference>
<protein>
    <submittedName>
        <fullName evidence="6">MarR family transcriptional regulator</fullName>
    </submittedName>
</protein>
<name>A0ABV5EAS9_9ACTN</name>
<dbReference type="SUPFAM" id="SSF46785">
    <property type="entry name" value="Winged helix' DNA-binding domain"/>
    <property type="match status" value="1"/>
</dbReference>
<dbReference type="Proteomes" id="UP001585080">
    <property type="component" value="Unassembled WGS sequence"/>
</dbReference>
<dbReference type="InterPro" id="IPR036388">
    <property type="entry name" value="WH-like_DNA-bd_sf"/>
</dbReference>
<gene>
    <name evidence="6" type="ORF">VSS16_14575</name>
</gene>
<reference evidence="6 7" key="1">
    <citation type="submission" date="2024-01" db="EMBL/GenBank/DDBJ databases">
        <title>Genome mining of biosynthetic gene clusters to explore secondary metabolites of Streptomyces sp.</title>
        <authorList>
            <person name="Baig A."/>
            <person name="Ajitkumar Shintre N."/>
            <person name="Kumar H."/>
            <person name="Anbarasu A."/>
            <person name="Ramaiah S."/>
        </authorList>
    </citation>
    <scope>NUCLEOTIDE SEQUENCE [LARGE SCALE GENOMIC DNA]</scope>
    <source>
        <strain evidence="6 7">A57</strain>
    </source>
</reference>
<dbReference type="InterPro" id="IPR000835">
    <property type="entry name" value="HTH_MarR-typ"/>
</dbReference>
<proteinExistence type="predicted"/>
<dbReference type="InterPro" id="IPR023187">
    <property type="entry name" value="Tscrpt_reg_MarR-type_CS"/>
</dbReference>
<dbReference type="EMBL" id="JAYMRP010000010">
    <property type="protein sequence ID" value="MFB8773942.1"/>
    <property type="molecule type" value="Genomic_DNA"/>
</dbReference>
<dbReference type="InterPro" id="IPR052526">
    <property type="entry name" value="HTH-type_Bedaq_tolerance"/>
</dbReference>
<accession>A0ABV5EAS9</accession>
<evidence type="ECO:0000313" key="7">
    <source>
        <dbReference type="Proteomes" id="UP001585080"/>
    </source>
</evidence>
<dbReference type="Pfam" id="PF01047">
    <property type="entry name" value="MarR"/>
    <property type="match status" value="1"/>
</dbReference>